<dbReference type="OrthoDB" id="1363507at2"/>
<evidence type="ECO:0000313" key="1">
    <source>
        <dbReference type="EMBL" id="TQE97062.1"/>
    </source>
</evidence>
<dbReference type="Proteomes" id="UP000317371">
    <property type="component" value="Unassembled WGS sequence"/>
</dbReference>
<proteinExistence type="predicted"/>
<dbReference type="EMBL" id="VIGC01000005">
    <property type="protein sequence ID" value="TQE97062.1"/>
    <property type="molecule type" value="Genomic_DNA"/>
</dbReference>
<dbReference type="InParanoid" id="A0A540VK24"/>
<comment type="caution">
    <text evidence="1">The sequence shown here is derived from an EMBL/GenBank/DDBJ whole genome shotgun (WGS) entry which is preliminary data.</text>
</comment>
<keyword evidence="2" id="KW-1185">Reference proteome</keyword>
<name>A0A540VK24_9CHLR</name>
<evidence type="ECO:0000313" key="2">
    <source>
        <dbReference type="Proteomes" id="UP000317371"/>
    </source>
</evidence>
<gene>
    <name evidence="1" type="ORF">FKZ61_05360</name>
</gene>
<organism evidence="1 2">
    <name type="scientific">Litorilinea aerophila</name>
    <dbReference type="NCBI Taxonomy" id="1204385"/>
    <lineage>
        <taxon>Bacteria</taxon>
        <taxon>Bacillati</taxon>
        <taxon>Chloroflexota</taxon>
        <taxon>Caldilineae</taxon>
        <taxon>Caldilineales</taxon>
        <taxon>Caldilineaceae</taxon>
        <taxon>Litorilinea</taxon>
    </lineage>
</organism>
<protein>
    <recommendedName>
        <fullName evidence="3">ABM domain-containing protein</fullName>
    </recommendedName>
</protein>
<reference evidence="1 2" key="1">
    <citation type="submission" date="2019-06" db="EMBL/GenBank/DDBJ databases">
        <title>Genome sequence of Litorilinea aerophila BAA-2444.</title>
        <authorList>
            <person name="Maclea K.S."/>
            <person name="Maurais E.G."/>
            <person name="Iannazzi L.C."/>
        </authorList>
    </citation>
    <scope>NUCLEOTIDE SEQUENCE [LARGE SCALE GENOMIC DNA]</scope>
    <source>
        <strain evidence="1 2">ATCC BAA-2444</strain>
    </source>
</reference>
<dbReference type="RefSeq" id="WP_141609047.1">
    <property type="nucleotide sequence ID" value="NZ_VIGC02000005.1"/>
</dbReference>
<dbReference type="AlphaFoldDB" id="A0A540VK24"/>
<accession>A0A540VK24</accession>
<sequence length="91" mass="10014">MSIMVIFDVPGMTADQYDRVIHDLEEAGLGAPAARQHHIAAAKNDGWLVVDVWDSPEALEQFAQTLMPVLAKNGVTPPQPQVYPTHNILVR</sequence>
<evidence type="ECO:0008006" key="3">
    <source>
        <dbReference type="Google" id="ProtNLM"/>
    </source>
</evidence>